<comment type="caution">
    <text evidence="1">The sequence shown here is derived from an EMBL/GenBank/DDBJ whole genome shotgun (WGS) entry which is preliminary data.</text>
</comment>
<protein>
    <recommendedName>
        <fullName evidence="3">DUF4102 domain-containing protein</fullName>
    </recommendedName>
</protein>
<dbReference type="EMBL" id="JAQMFO010000021">
    <property type="protein sequence ID" value="MDB6373181.1"/>
    <property type="molecule type" value="Genomic_DNA"/>
</dbReference>
<dbReference type="AlphaFoldDB" id="A0AAW6BK48"/>
<sequence length="75" mass="8768">MTQIPALEEYRKGRVKFGKLLIRPLRKNAIVQITQYQVSDGEYSYGRFDSKKQAISFARQLYGRKINERVNENSA</sequence>
<gene>
    <name evidence="1" type="ORF">PH362_14845</name>
</gene>
<accession>A0AAW6BK48</accession>
<dbReference type="Proteomes" id="UP001212996">
    <property type="component" value="Unassembled WGS sequence"/>
</dbReference>
<name>A0AAW6BK48_9GAMM</name>
<evidence type="ECO:0008006" key="3">
    <source>
        <dbReference type="Google" id="ProtNLM"/>
    </source>
</evidence>
<organism evidence="1 2">
    <name type="scientific">Photorhabdus bodei</name>
    <dbReference type="NCBI Taxonomy" id="2029681"/>
    <lineage>
        <taxon>Bacteria</taxon>
        <taxon>Pseudomonadati</taxon>
        <taxon>Pseudomonadota</taxon>
        <taxon>Gammaproteobacteria</taxon>
        <taxon>Enterobacterales</taxon>
        <taxon>Morganellaceae</taxon>
        <taxon>Photorhabdus</taxon>
    </lineage>
</organism>
<evidence type="ECO:0000313" key="1">
    <source>
        <dbReference type="EMBL" id="MDB6373181.1"/>
    </source>
</evidence>
<evidence type="ECO:0000313" key="2">
    <source>
        <dbReference type="Proteomes" id="UP001212996"/>
    </source>
</evidence>
<proteinExistence type="predicted"/>
<reference evidence="1" key="1">
    <citation type="submission" date="2023-01" db="EMBL/GenBank/DDBJ databases">
        <title>Genome sequencing of Photorhabdus bodei 09-20.</title>
        <authorList>
            <person name="Kalindamar S."/>
            <person name="Kumru S."/>
        </authorList>
    </citation>
    <scope>NUCLEOTIDE SEQUENCE</scope>
    <source>
        <strain evidence="1">09-20</strain>
    </source>
</reference>
<dbReference type="RefSeq" id="WP_036811332.1">
    <property type="nucleotide sequence ID" value="NZ_JAQMFO010000021.1"/>
</dbReference>